<keyword evidence="2" id="KW-1185">Reference proteome</keyword>
<name>A0ACC1JWC2_9FUNG</name>
<sequence>MAPESTAAGVVSPKKTRPARPDFDQHKQELAAIDAEIDKLRKSQDEVRDKLNKTDTRKGPHADKRSKTLGRLQEIRAEQAELRKSRGKVFDRQAALTASISKKAAELKAQQSKLTYKTLDEIDETITKSEKQIDSGNLKIVDERRLSSEVSAL</sequence>
<comment type="caution">
    <text evidence="1">The sequence shown here is derived from an EMBL/GenBank/DDBJ whole genome shotgun (WGS) entry which is preliminary data.</text>
</comment>
<dbReference type="Proteomes" id="UP001140066">
    <property type="component" value="Unassembled WGS sequence"/>
</dbReference>
<reference evidence="1" key="1">
    <citation type="submission" date="2022-07" db="EMBL/GenBank/DDBJ databases">
        <title>Phylogenomic reconstructions and comparative analyses of Kickxellomycotina fungi.</title>
        <authorList>
            <person name="Reynolds N.K."/>
            <person name="Stajich J.E."/>
            <person name="Barry K."/>
            <person name="Grigoriev I.V."/>
            <person name="Crous P."/>
            <person name="Smith M.E."/>
        </authorList>
    </citation>
    <scope>NUCLEOTIDE SEQUENCE</scope>
    <source>
        <strain evidence="1">BCRC 34191</strain>
    </source>
</reference>
<evidence type="ECO:0000313" key="1">
    <source>
        <dbReference type="EMBL" id="KAJ2768487.1"/>
    </source>
</evidence>
<organism evidence="1 2">
    <name type="scientific">Coemansia linderi</name>
    <dbReference type="NCBI Taxonomy" id="2663919"/>
    <lineage>
        <taxon>Eukaryota</taxon>
        <taxon>Fungi</taxon>
        <taxon>Fungi incertae sedis</taxon>
        <taxon>Zoopagomycota</taxon>
        <taxon>Kickxellomycotina</taxon>
        <taxon>Kickxellomycetes</taxon>
        <taxon>Kickxellales</taxon>
        <taxon>Kickxellaceae</taxon>
        <taxon>Coemansia</taxon>
    </lineage>
</organism>
<evidence type="ECO:0000313" key="2">
    <source>
        <dbReference type="Proteomes" id="UP001140066"/>
    </source>
</evidence>
<accession>A0ACC1JWC2</accession>
<dbReference type="EMBL" id="JANBUK010003205">
    <property type="protein sequence ID" value="KAJ2768487.1"/>
    <property type="molecule type" value="Genomic_DNA"/>
</dbReference>
<feature type="non-terminal residue" evidence="1">
    <location>
        <position position="153"/>
    </location>
</feature>
<proteinExistence type="predicted"/>
<gene>
    <name evidence="1" type="primary">BFR1</name>
    <name evidence="1" type="ORF">GGI18_005585</name>
</gene>
<protein>
    <submittedName>
        <fullName evidence="1">Multicopy suppressor of BFA (Brefeldin A)</fullName>
    </submittedName>
</protein>